<name>A0A0A8ZID6_ARUDO</name>
<evidence type="ECO:0000313" key="1">
    <source>
        <dbReference type="EMBL" id="JAD37473.1"/>
    </source>
</evidence>
<protein>
    <submittedName>
        <fullName evidence="1">Uncharacterized protein</fullName>
    </submittedName>
</protein>
<proteinExistence type="predicted"/>
<sequence>MGQSTIYQSFNKDQDQAGRMWYSSTCIHRFVTPLSVHSVF</sequence>
<dbReference type="AlphaFoldDB" id="A0A0A8ZID6"/>
<organism evidence="1">
    <name type="scientific">Arundo donax</name>
    <name type="common">Giant reed</name>
    <name type="synonym">Donax arundinaceus</name>
    <dbReference type="NCBI Taxonomy" id="35708"/>
    <lineage>
        <taxon>Eukaryota</taxon>
        <taxon>Viridiplantae</taxon>
        <taxon>Streptophyta</taxon>
        <taxon>Embryophyta</taxon>
        <taxon>Tracheophyta</taxon>
        <taxon>Spermatophyta</taxon>
        <taxon>Magnoliopsida</taxon>
        <taxon>Liliopsida</taxon>
        <taxon>Poales</taxon>
        <taxon>Poaceae</taxon>
        <taxon>PACMAD clade</taxon>
        <taxon>Arundinoideae</taxon>
        <taxon>Arundineae</taxon>
        <taxon>Arundo</taxon>
    </lineage>
</organism>
<reference evidence="1" key="1">
    <citation type="submission" date="2014-09" db="EMBL/GenBank/DDBJ databases">
        <authorList>
            <person name="Magalhaes I.L.F."/>
            <person name="Oliveira U."/>
            <person name="Santos F.R."/>
            <person name="Vidigal T.H.D.A."/>
            <person name="Brescovit A.D."/>
            <person name="Santos A.J."/>
        </authorList>
    </citation>
    <scope>NUCLEOTIDE SEQUENCE</scope>
    <source>
        <tissue evidence="1">Shoot tissue taken approximately 20 cm above the soil surface</tissue>
    </source>
</reference>
<reference evidence="1" key="2">
    <citation type="journal article" date="2015" name="Data Brief">
        <title>Shoot transcriptome of the giant reed, Arundo donax.</title>
        <authorList>
            <person name="Barrero R.A."/>
            <person name="Guerrero F.D."/>
            <person name="Moolhuijzen P."/>
            <person name="Goolsby J.A."/>
            <person name="Tidwell J."/>
            <person name="Bellgard S.E."/>
            <person name="Bellgard M.I."/>
        </authorList>
    </citation>
    <scope>NUCLEOTIDE SEQUENCE</scope>
    <source>
        <tissue evidence="1">Shoot tissue taken approximately 20 cm above the soil surface</tissue>
    </source>
</reference>
<dbReference type="EMBL" id="GBRH01260422">
    <property type="protein sequence ID" value="JAD37473.1"/>
    <property type="molecule type" value="Transcribed_RNA"/>
</dbReference>
<accession>A0A0A8ZID6</accession>